<evidence type="ECO:0000313" key="1">
    <source>
        <dbReference type="EMBL" id="TDK44510.1"/>
    </source>
</evidence>
<dbReference type="InterPro" id="IPR014710">
    <property type="entry name" value="RmlC-like_jellyroll"/>
</dbReference>
<comment type="caution">
    <text evidence="1">The sequence shown here is derived from an EMBL/GenBank/DDBJ whole genome shotgun (WGS) entry which is preliminary data.</text>
</comment>
<dbReference type="EMBL" id="SMUV01000070">
    <property type="protein sequence ID" value="TDK44510.1"/>
    <property type="molecule type" value="Genomic_DNA"/>
</dbReference>
<dbReference type="InterPro" id="IPR047713">
    <property type="entry name" value="DHCW_cupin"/>
</dbReference>
<dbReference type="Gene3D" id="2.60.120.10">
    <property type="entry name" value="Jelly Rolls"/>
    <property type="match status" value="1"/>
</dbReference>
<keyword evidence="2" id="KW-1185">Reference proteome</keyword>
<proteinExistence type="predicted"/>
<accession>A0A4R5UYN1</accession>
<dbReference type="Proteomes" id="UP000295301">
    <property type="component" value="Unassembled WGS sequence"/>
</dbReference>
<dbReference type="InterPro" id="IPR011051">
    <property type="entry name" value="RmlC_Cupin_sf"/>
</dbReference>
<evidence type="ECO:0008006" key="3">
    <source>
        <dbReference type="Google" id="ProtNLM"/>
    </source>
</evidence>
<sequence>MKLPDMPFTLFDRTNMAAEECPGEHGTSRERRLDLDGLRVRVIDYGPGYVADHWCDRGHVLYVLSGEMTVVLKDGRETRLTPGMGFCVSDFGDAAHLVRTQAGCQAFIVD</sequence>
<dbReference type="OrthoDB" id="9794443at2"/>
<dbReference type="NCBIfam" id="NF038084">
    <property type="entry name" value="DHCW_cupin"/>
    <property type="match status" value="1"/>
</dbReference>
<evidence type="ECO:0000313" key="2">
    <source>
        <dbReference type="Proteomes" id="UP000295301"/>
    </source>
</evidence>
<protein>
    <recommendedName>
        <fullName evidence="3">Cupin domain-containing protein</fullName>
    </recommendedName>
</protein>
<reference evidence="1 2" key="1">
    <citation type="submission" date="2019-03" db="EMBL/GenBank/DDBJ databases">
        <title>Ruegeria lutea sp. nov., a novel strain, isolated from marine sediment, the Masan Bay, South Korea.</title>
        <authorList>
            <person name="Kim J."/>
            <person name="Kim D.-Y."/>
            <person name="Lee S.-S."/>
        </authorList>
    </citation>
    <scope>NUCLEOTIDE SEQUENCE [LARGE SCALE GENOMIC DNA]</scope>
    <source>
        <strain evidence="1 2">318-1</strain>
    </source>
</reference>
<dbReference type="AlphaFoldDB" id="A0A4R5UYN1"/>
<gene>
    <name evidence="1" type="ORF">E1832_15475</name>
</gene>
<dbReference type="RefSeq" id="WP_133360674.1">
    <property type="nucleotide sequence ID" value="NZ_SMUV01000070.1"/>
</dbReference>
<dbReference type="SUPFAM" id="SSF51182">
    <property type="entry name" value="RmlC-like cupins"/>
    <property type="match status" value="1"/>
</dbReference>
<name>A0A4R5UYN1_9RHOB</name>
<organism evidence="1 2">
    <name type="scientific">Antarcticimicrobium luteum</name>
    <dbReference type="NCBI Taxonomy" id="2547397"/>
    <lineage>
        <taxon>Bacteria</taxon>
        <taxon>Pseudomonadati</taxon>
        <taxon>Pseudomonadota</taxon>
        <taxon>Alphaproteobacteria</taxon>
        <taxon>Rhodobacterales</taxon>
        <taxon>Paracoccaceae</taxon>
        <taxon>Antarcticimicrobium</taxon>
    </lineage>
</organism>